<comment type="caution">
    <text evidence="1">The sequence shown here is derived from an EMBL/GenBank/DDBJ whole genome shotgun (WGS) entry which is preliminary data.</text>
</comment>
<dbReference type="EMBL" id="BAAARV010000025">
    <property type="protein sequence ID" value="GAA2347421.1"/>
    <property type="molecule type" value="Genomic_DNA"/>
</dbReference>
<evidence type="ECO:0000313" key="1">
    <source>
        <dbReference type="EMBL" id="GAA2347421.1"/>
    </source>
</evidence>
<organism evidence="1 2">
    <name type="scientific">Dactylosporangium salmoneum</name>
    <dbReference type="NCBI Taxonomy" id="53361"/>
    <lineage>
        <taxon>Bacteria</taxon>
        <taxon>Bacillati</taxon>
        <taxon>Actinomycetota</taxon>
        <taxon>Actinomycetes</taxon>
        <taxon>Micromonosporales</taxon>
        <taxon>Micromonosporaceae</taxon>
        <taxon>Dactylosporangium</taxon>
    </lineage>
</organism>
<dbReference type="RefSeq" id="WP_344613450.1">
    <property type="nucleotide sequence ID" value="NZ_BAAARV010000025.1"/>
</dbReference>
<gene>
    <name evidence="1" type="ORF">GCM10010170_035000</name>
</gene>
<accession>A0ABN3GAA7</accession>
<keyword evidence="2" id="KW-1185">Reference proteome</keyword>
<protein>
    <submittedName>
        <fullName evidence="1">Uncharacterized protein</fullName>
    </submittedName>
</protein>
<reference evidence="1 2" key="1">
    <citation type="journal article" date="2019" name="Int. J. Syst. Evol. Microbiol.">
        <title>The Global Catalogue of Microorganisms (GCM) 10K type strain sequencing project: providing services to taxonomists for standard genome sequencing and annotation.</title>
        <authorList>
            <consortium name="The Broad Institute Genomics Platform"/>
            <consortium name="The Broad Institute Genome Sequencing Center for Infectious Disease"/>
            <person name="Wu L."/>
            <person name="Ma J."/>
        </authorList>
    </citation>
    <scope>NUCLEOTIDE SEQUENCE [LARGE SCALE GENOMIC DNA]</scope>
    <source>
        <strain evidence="1 2">JCM 3272</strain>
    </source>
</reference>
<proteinExistence type="predicted"/>
<evidence type="ECO:0000313" key="2">
    <source>
        <dbReference type="Proteomes" id="UP001501444"/>
    </source>
</evidence>
<dbReference type="Proteomes" id="UP001501444">
    <property type="component" value="Unassembled WGS sequence"/>
</dbReference>
<sequence length="67" mass="7783">MRLHERTMLVQQARAEFGMLCVEFLRGHDLTWGEWTSILGGELAQQAKYQIRDERHPDDPDARGDEA</sequence>
<name>A0ABN3GAA7_9ACTN</name>